<feature type="transmembrane region" description="Helical" evidence="5">
    <location>
        <begin position="320"/>
        <end position="338"/>
    </location>
</feature>
<dbReference type="PANTHER" id="PTHR23528">
    <property type="match status" value="1"/>
</dbReference>
<comment type="subcellular location">
    <subcellularLocation>
        <location evidence="1">Cell membrane</location>
        <topology evidence="1">Multi-pass membrane protein</topology>
    </subcellularLocation>
</comment>
<accession>A0A0F0KM72</accession>
<dbReference type="InterPro" id="IPR036259">
    <property type="entry name" value="MFS_trans_sf"/>
</dbReference>
<evidence type="ECO:0000313" key="7">
    <source>
        <dbReference type="EMBL" id="KJL20351.1"/>
    </source>
</evidence>
<feature type="transmembrane region" description="Helical" evidence="5">
    <location>
        <begin position="250"/>
        <end position="267"/>
    </location>
</feature>
<evidence type="ECO:0000256" key="4">
    <source>
        <dbReference type="ARBA" id="ARBA00023136"/>
    </source>
</evidence>
<dbReference type="Proteomes" id="UP000033725">
    <property type="component" value="Unassembled WGS sequence"/>
</dbReference>
<dbReference type="InterPro" id="IPR020846">
    <property type="entry name" value="MFS_dom"/>
</dbReference>
<gene>
    <name evidence="7" type="ORF">RN51_02567</name>
</gene>
<evidence type="ECO:0000259" key="6">
    <source>
        <dbReference type="PROSITE" id="PS50850"/>
    </source>
</evidence>
<proteinExistence type="predicted"/>
<feature type="transmembrane region" description="Helical" evidence="5">
    <location>
        <begin position="170"/>
        <end position="192"/>
    </location>
</feature>
<dbReference type="Pfam" id="PF07690">
    <property type="entry name" value="MFS_1"/>
    <property type="match status" value="1"/>
</dbReference>
<organism evidence="7 8">
    <name type="scientific">Microbacterium oxydans</name>
    <dbReference type="NCBI Taxonomy" id="82380"/>
    <lineage>
        <taxon>Bacteria</taxon>
        <taxon>Bacillati</taxon>
        <taxon>Actinomycetota</taxon>
        <taxon>Actinomycetes</taxon>
        <taxon>Micrococcales</taxon>
        <taxon>Microbacteriaceae</taxon>
        <taxon>Microbacterium</taxon>
    </lineage>
</organism>
<feature type="transmembrane region" description="Helical" evidence="5">
    <location>
        <begin position="287"/>
        <end position="308"/>
    </location>
</feature>
<feature type="transmembrane region" description="Helical" evidence="5">
    <location>
        <begin position="110"/>
        <end position="127"/>
    </location>
</feature>
<keyword evidence="4 5" id="KW-0472">Membrane</keyword>
<dbReference type="PATRIC" id="fig|82380.10.peg.2579"/>
<evidence type="ECO:0000256" key="5">
    <source>
        <dbReference type="SAM" id="Phobius"/>
    </source>
</evidence>
<dbReference type="InterPro" id="IPR005829">
    <property type="entry name" value="Sugar_transporter_CS"/>
</dbReference>
<evidence type="ECO:0000256" key="3">
    <source>
        <dbReference type="ARBA" id="ARBA00022989"/>
    </source>
</evidence>
<comment type="caution">
    <text evidence="7">The sequence shown here is derived from an EMBL/GenBank/DDBJ whole genome shotgun (WGS) entry which is preliminary data.</text>
</comment>
<keyword evidence="2 5" id="KW-0812">Transmembrane</keyword>
<dbReference type="EMBL" id="JYIV01000028">
    <property type="protein sequence ID" value="KJL20351.1"/>
    <property type="molecule type" value="Genomic_DNA"/>
</dbReference>
<dbReference type="PROSITE" id="PS50850">
    <property type="entry name" value="MFS"/>
    <property type="match status" value="1"/>
</dbReference>
<feature type="transmembrane region" description="Helical" evidence="5">
    <location>
        <begin position="74"/>
        <end position="98"/>
    </location>
</feature>
<dbReference type="PROSITE" id="PS00216">
    <property type="entry name" value="SUGAR_TRANSPORT_1"/>
    <property type="match status" value="1"/>
</dbReference>
<dbReference type="RefSeq" id="WP_045264434.1">
    <property type="nucleotide sequence ID" value="NZ_JYIV01000028.1"/>
</dbReference>
<dbReference type="InterPro" id="IPR011701">
    <property type="entry name" value="MFS"/>
</dbReference>
<sequence>MSVSPLDPAAEIAPTGSIRAVPPAAGEPAASPPANRRLLPSLLIASLTLFATYGGLIAILLPSQVLMIDEANKVGNLAVVTTISFVFTLFAQPIVGALSDRTRSRFGRRVPWMVLGAIVGGIFLFGMGSLNDILWITVFWVIIQVALNFFQAPLTAITADRFPRSKRGGASAMIGIGTQVGMTVGIMLAGAFAARIGIGYAAFGGAVIVAALLFAVVNRDWSSRHAAVDPFRWGAFFRGFWIDPRRHPDFAWAFGARFLLILGYFVVSSYQLYMLTDYIGLPLAEAQGAVVTLTLVAFIPTLVAIGLSGWWSDRVGRRKVFIYAASVVMVAGLAMPLLQPNMTGMILMSIINGVGFGLYMSVDAALMTEVLPNEGVSAGKDLGILNVATNVPQALSPAIGGVIITALGGYAMLFVFAIVFVILAAAATAPIRGVR</sequence>
<feature type="transmembrane region" description="Helical" evidence="5">
    <location>
        <begin position="410"/>
        <end position="431"/>
    </location>
</feature>
<reference evidence="7 8" key="1">
    <citation type="submission" date="2015-02" db="EMBL/GenBank/DDBJ databases">
        <title>Draft genome sequences of ten Microbacterium spp. with emphasis on heavy metal contaminated environments.</title>
        <authorList>
            <person name="Corretto E."/>
        </authorList>
    </citation>
    <scope>NUCLEOTIDE SEQUENCE [LARGE SCALE GENOMIC DNA]</scope>
    <source>
        <strain evidence="7 8">BEL163</strain>
    </source>
</reference>
<keyword evidence="3 5" id="KW-1133">Transmembrane helix</keyword>
<feature type="transmembrane region" description="Helical" evidence="5">
    <location>
        <begin position="133"/>
        <end position="150"/>
    </location>
</feature>
<evidence type="ECO:0000256" key="1">
    <source>
        <dbReference type="ARBA" id="ARBA00004651"/>
    </source>
</evidence>
<protein>
    <submittedName>
        <fullName evidence="7">Major Facilitator Superfamily protein</fullName>
    </submittedName>
</protein>
<dbReference type="GO" id="GO:0005886">
    <property type="term" value="C:plasma membrane"/>
    <property type="evidence" value="ECO:0007669"/>
    <property type="project" value="UniProtKB-SubCell"/>
</dbReference>
<dbReference type="AlphaFoldDB" id="A0A0F0KM72"/>
<dbReference type="OrthoDB" id="7584869at2"/>
<evidence type="ECO:0000313" key="8">
    <source>
        <dbReference type="Proteomes" id="UP000033725"/>
    </source>
</evidence>
<feature type="domain" description="Major facilitator superfamily (MFS) profile" evidence="6">
    <location>
        <begin position="249"/>
        <end position="435"/>
    </location>
</feature>
<feature type="transmembrane region" description="Helical" evidence="5">
    <location>
        <begin position="198"/>
        <end position="217"/>
    </location>
</feature>
<name>A0A0F0KM72_9MICO</name>
<dbReference type="Gene3D" id="1.20.1250.20">
    <property type="entry name" value="MFS general substrate transporter like domains"/>
    <property type="match status" value="2"/>
</dbReference>
<evidence type="ECO:0000256" key="2">
    <source>
        <dbReference type="ARBA" id="ARBA00022692"/>
    </source>
</evidence>
<dbReference type="GO" id="GO:0022857">
    <property type="term" value="F:transmembrane transporter activity"/>
    <property type="evidence" value="ECO:0007669"/>
    <property type="project" value="InterPro"/>
</dbReference>
<dbReference type="PANTHER" id="PTHR23528:SF1">
    <property type="entry name" value="MAJOR FACILITATOR SUPERFAMILY (MFS) PROFILE DOMAIN-CONTAINING PROTEIN"/>
    <property type="match status" value="1"/>
</dbReference>
<feature type="transmembrane region" description="Helical" evidence="5">
    <location>
        <begin position="42"/>
        <end position="62"/>
    </location>
</feature>
<dbReference type="SUPFAM" id="SSF103473">
    <property type="entry name" value="MFS general substrate transporter"/>
    <property type="match status" value="1"/>
</dbReference>